<dbReference type="PROSITE" id="PS50004">
    <property type="entry name" value="C2"/>
    <property type="match status" value="1"/>
</dbReference>
<feature type="region of interest" description="Disordered" evidence="1">
    <location>
        <begin position="308"/>
        <end position="330"/>
    </location>
</feature>
<proteinExistence type="predicted"/>
<accession>A0A8T1WKT1</accession>
<gene>
    <name evidence="3" type="ORF">PHYBOEH_004860</name>
</gene>
<feature type="domain" description="C2" evidence="2">
    <location>
        <begin position="45"/>
        <end position="186"/>
    </location>
</feature>
<feature type="region of interest" description="Disordered" evidence="1">
    <location>
        <begin position="27"/>
        <end position="53"/>
    </location>
</feature>
<organism evidence="3 4">
    <name type="scientific">Phytophthora boehmeriae</name>
    <dbReference type="NCBI Taxonomy" id="109152"/>
    <lineage>
        <taxon>Eukaryota</taxon>
        <taxon>Sar</taxon>
        <taxon>Stramenopiles</taxon>
        <taxon>Oomycota</taxon>
        <taxon>Peronosporomycetes</taxon>
        <taxon>Peronosporales</taxon>
        <taxon>Peronosporaceae</taxon>
        <taxon>Phytophthora</taxon>
    </lineage>
</organism>
<evidence type="ECO:0000313" key="3">
    <source>
        <dbReference type="EMBL" id="KAG7394662.1"/>
    </source>
</evidence>
<dbReference type="Pfam" id="PF00168">
    <property type="entry name" value="C2"/>
    <property type="match status" value="1"/>
</dbReference>
<dbReference type="OrthoDB" id="158071at2759"/>
<feature type="compositionally biased region" description="Polar residues" evidence="1">
    <location>
        <begin position="27"/>
        <end position="42"/>
    </location>
</feature>
<keyword evidence="4" id="KW-1185">Reference proteome</keyword>
<evidence type="ECO:0000256" key="1">
    <source>
        <dbReference type="SAM" id="MobiDB-lite"/>
    </source>
</evidence>
<evidence type="ECO:0000313" key="4">
    <source>
        <dbReference type="Proteomes" id="UP000693981"/>
    </source>
</evidence>
<protein>
    <recommendedName>
        <fullName evidence="2">C2 domain-containing protein</fullName>
    </recommendedName>
</protein>
<evidence type="ECO:0000259" key="2">
    <source>
        <dbReference type="PROSITE" id="PS50004"/>
    </source>
</evidence>
<comment type="caution">
    <text evidence="3">The sequence shown here is derived from an EMBL/GenBank/DDBJ whole genome shotgun (WGS) entry which is preliminary data.</text>
</comment>
<name>A0A8T1WKT1_9STRA</name>
<dbReference type="InterPro" id="IPR000008">
    <property type="entry name" value="C2_dom"/>
</dbReference>
<dbReference type="SMART" id="SM00239">
    <property type="entry name" value="C2"/>
    <property type="match status" value="1"/>
</dbReference>
<dbReference type="AlphaFoldDB" id="A0A8T1WKT1"/>
<dbReference type="CDD" id="cd00030">
    <property type="entry name" value="C2"/>
    <property type="match status" value="1"/>
</dbReference>
<reference evidence="3" key="1">
    <citation type="submission" date="2021-02" db="EMBL/GenBank/DDBJ databases">
        <authorList>
            <person name="Palmer J.M."/>
        </authorList>
    </citation>
    <scope>NUCLEOTIDE SEQUENCE</scope>
    <source>
        <strain evidence="3">SCRP23</strain>
    </source>
</reference>
<dbReference type="EMBL" id="JAGDFL010000257">
    <property type="protein sequence ID" value="KAG7394662.1"/>
    <property type="molecule type" value="Genomic_DNA"/>
</dbReference>
<dbReference type="Proteomes" id="UP000693981">
    <property type="component" value="Unassembled WGS sequence"/>
</dbReference>
<sequence length="330" mass="36663">MVRDSSDSFSGPSRLRAFTSAIGLTSPVSKGSSTAGSVNTDPPVTRNERAVTTSSYPTRGGFTLFLRVHSARKLPAVTQGSYCKLYVGETPITGGFGEGKTLASLTKKAGGRAPPTHRTFHTKVQLAAQKDCPEWNEKFQVNVFNPTSEILTIRVKNQVLVYSPAVGACTVHLGQLRLGETVDNWFPLIKSSKPAGSIRLQLCLQADAAQPELASTMARDSGVSEETIQRLVREHREQQESMRRQMEIRQQEKWKRIEEEELKHQDIIKAIKTQISVYAETQEKPPELRKQCFIFVIIIDLVIGRREAPPQAKEEKSEESQGEDSIKEAV</sequence>